<dbReference type="AlphaFoldDB" id="A0A8J4XYR1"/>
<feature type="compositionally biased region" description="Pro residues" evidence="1">
    <location>
        <begin position="122"/>
        <end position="134"/>
    </location>
</feature>
<name>A0A8J4XYR1_CHIOP</name>
<dbReference type="EMBL" id="JACEEZ010017266">
    <property type="protein sequence ID" value="KAG0717668.1"/>
    <property type="molecule type" value="Genomic_DNA"/>
</dbReference>
<sequence>MQVARPGSGGNQVTPGAETGHKGFGGRPPRTPSLGTGAGWGKEPGRQMKGEKRGPQGPRSGPKKGKPEGGIWKSLFRGENPRGGPEPWFSIREQRAVPSGVGLIGGREEGASSSFTLMGSLAPPPATPPKPWPGPSEDWGAPTPRPTLRAYEDRLKGGEGATPSTGEKTPLHQPLVQW</sequence>
<proteinExistence type="predicted"/>
<comment type="caution">
    <text evidence="2">The sequence shown here is derived from an EMBL/GenBank/DDBJ whole genome shotgun (WGS) entry which is preliminary data.</text>
</comment>
<evidence type="ECO:0000313" key="3">
    <source>
        <dbReference type="Proteomes" id="UP000770661"/>
    </source>
</evidence>
<dbReference type="Proteomes" id="UP000770661">
    <property type="component" value="Unassembled WGS sequence"/>
</dbReference>
<feature type="region of interest" description="Disordered" evidence="1">
    <location>
        <begin position="1"/>
        <end position="178"/>
    </location>
</feature>
<evidence type="ECO:0000313" key="2">
    <source>
        <dbReference type="EMBL" id="KAG0717668.1"/>
    </source>
</evidence>
<keyword evidence="3" id="KW-1185">Reference proteome</keyword>
<evidence type="ECO:0000256" key="1">
    <source>
        <dbReference type="SAM" id="MobiDB-lite"/>
    </source>
</evidence>
<gene>
    <name evidence="2" type="ORF">GWK47_053969</name>
</gene>
<protein>
    <submittedName>
        <fullName evidence="2">Uncharacterized protein</fullName>
    </submittedName>
</protein>
<accession>A0A8J4XYR1</accession>
<reference evidence="2" key="1">
    <citation type="submission" date="2020-07" db="EMBL/GenBank/DDBJ databases">
        <title>The High-quality genome of the commercially important snow crab, Chionoecetes opilio.</title>
        <authorList>
            <person name="Jeong J.-H."/>
            <person name="Ryu S."/>
        </authorList>
    </citation>
    <scope>NUCLEOTIDE SEQUENCE</scope>
    <source>
        <strain evidence="2">MADBK_172401_WGS</strain>
        <tissue evidence="2">Digestive gland</tissue>
    </source>
</reference>
<feature type="compositionally biased region" description="Basic and acidic residues" evidence="1">
    <location>
        <begin position="43"/>
        <end position="54"/>
    </location>
</feature>
<organism evidence="2 3">
    <name type="scientific">Chionoecetes opilio</name>
    <name type="common">Atlantic snow crab</name>
    <name type="synonym">Cancer opilio</name>
    <dbReference type="NCBI Taxonomy" id="41210"/>
    <lineage>
        <taxon>Eukaryota</taxon>
        <taxon>Metazoa</taxon>
        <taxon>Ecdysozoa</taxon>
        <taxon>Arthropoda</taxon>
        <taxon>Crustacea</taxon>
        <taxon>Multicrustacea</taxon>
        <taxon>Malacostraca</taxon>
        <taxon>Eumalacostraca</taxon>
        <taxon>Eucarida</taxon>
        <taxon>Decapoda</taxon>
        <taxon>Pleocyemata</taxon>
        <taxon>Brachyura</taxon>
        <taxon>Eubrachyura</taxon>
        <taxon>Majoidea</taxon>
        <taxon>Majidae</taxon>
        <taxon>Chionoecetes</taxon>
    </lineage>
</organism>